<sequence>MDRSDRSRSGDVAIVTGASNGIGRAIARRLAAEDATVVVADVDAEGGAETVAAIEDDGGTAEFVRTDVSDATDVSTMVEATMDAHGSVDVLVNNAGGSFDDGNPDRVTEETWDRIVDVNLKGQFLCARETLPAMVESGGGAMVHVSSVNARLGIGLAAYSASKNGVLALSRIIATQYGRHGVRSNAVCPGSIITDASSEKLTSEGPVREEWLNQYPVDRFGRPEDVAAAVAFLASDEASFVTGAELAIDGGLTAGLDQRLETMMYDIDDPPTDGRGDAE</sequence>
<name>A0A8U0I2B3_9EURY</name>
<dbReference type="NCBIfam" id="NF005559">
    <property type="entry name" value="PRK07231.1"/>
    <property type="match status" value="1"/>
</dbReference>
<dbReference type="Gene3D" id="3.40.50.720">
    <property type="entry name" value="NAD(P)-binding Rossmann-like Domain"/>
    <property type="match status" value="1"/>
</dbReference>
<proteinExistence type="inferred from homology"/>
<organism evidence="3 4">
    <name type="scientific">Halorussus limi</name>
    <dbReference type="NCBI Taxonomy" id="2938695"/>
    <lineage>
        <taxon>Archaea</taxon>
        <taxon>Methanobacteriati</taxon>
        <taxon>Methanobacteriota</taxon>
        <taxon>Stenosarchaea group</taxon>
        <taxon>Halobacteria</taxon>
        <taxon>Halobacteriales</taxon>
        <taxon>Haladaptataceae</taxon>
        <taxon>Halorussus</taxon>
    </lineage>
</organism>
<dbReference type="PANTHER" id="PTHR42760:SF133">
    <property type="entry name" value="3-OXOACYL-[ACYL-CARRIER-PROTEIN] REDUCTASE"/>
    <property type="match status" value="1"/>
</dbReference>
<evidence type="ECO:0000313" key="4">
    <source>
        <dbReference type="Proteomes" id="UP000830729"/>
    </source>
</evidence>
<dbReference type="InterPro" id="IPR002347">
    <property type="entry name" value="SDR_fam"/>
</dbReference>
<dbReference type="FunFam" id="3.40.50.720:FF:000084">
    <property type="entry name" value="Short-chain dehydrogenase reductase"/>
    <property type="match status" value="1"/>
</dbReference>
<evidence type="ECO:0000256" key="1">
    <source>
        <dbReference type="ARBA" id="ARBA00006484"/>
    </source>
</evidence>
<reference evidence="3 4" key="1">
    <citation type="submission" date="2022-04" db="EMBL/GenBank/DDBJ databases">
        <title>Diverse halophilic archaea isolated from saline environments.</title>
        <authorList>
            <person name="Cui H.-L."/>
        </authorList>
    </citation>
    <scope>NUCLEOTIDE SEQUENCE [LARGE SCALE GENOMIC DNA]</scope>
    <source>
        <strain evidence="3 4">XZYJT49</strain>
        <plasmid evidence="3 4">unnamed2</plasmid>
    </source>
</reference>
<comment type="similarity">
    <text evidence="1">Belongs to the short-chain dehydrogenases/reductases (SDR) family.</text>
</comment>
<dbReference type="RefSeq" id="WP_248652847.1">
    <property type="nucleotide sequence ID" value="NZ_CP096661.1"/>
</dbReference>
<evidence type="ECO:0000256" key="2">
    <source>
        <dbReference type="ARBA" id="ARBA00023002"/>
    </source>
</evidence>
<dbReference type="PANTHER" id="PTHR42760">
    <property type="entry name" value="SHORT-CHAIN DEHYDROGENASES/REDUCTASES FAMILY MEMBER"/>
    <property type="match status" value="1"/>
</dbReference>
<dbReference type="EMBL" id="CP096661">
    <property type="protein sequence ID" value="UPV76814.1"/>
    <property type="molecule type" value="Genomic_DNA"/>
</dbReference>
<dbReference type="Pfam" id="PF13561">
    <property type="entry name" value="adh_short_C2"/>
    <property type="match status" value="1"/>
</dbReference>
<dbReference type="InterPro" id="IPR036291">
    <property type="entry name" value="NAD(P)-bd_dom_sf"/>
</dbReference>
<gene>
    <name evidence="3" type="ORF">M0R89_20315</name>
</gene>
<dbReference type="PRINTS" id="PR00080">
    <property type="entry name" value="SDRFAMILY"/>
</dbReference>
<evidence type="ECO:0000313" key="3">
    <source>
        <dbReference type="EMBL" id="UPV76814.1"/>
    </source>
</evidence>
<dbReference type="KEGG" id="halx:M0R89_20315"/>
<keyword evidence="4" id="KW-1185">Reference proteome</keyword>
<dbReference type="GeneID" id="72187596"/>
<protein>
    <submittedName>
        <fullName evidence="3">SDR family oxidoreductase</fullName>
    </submittedName>
</protein>
<geneLocation type="plasmid" evidence="3 4">
    <name>unnamed2</name>
</geneLocation>
<accession>A0A8U0I2B3</accession>
<dbReference type="InterPro" id="IPR020904">
    <property type="entry name" value="Sc_DH/Rdtase_CS"/>
</dbReference>
<dbReference type="PRINTS" id="PR00081">
    <property type="entry name" value="GDHRDH"/>
</dbReference>
<dbReference type="AlphaFoldDB" id="A0A8U0I2B3"/>
<dbReference type="SUPFAM" id="SSF51735">
    <property type="entry name" value="NAD(P)-binding Rossmann-fold domains"/>
    <property type="match status" value="1"/>
</dbReference>
<keyword evidence="3" id="KW-0614">Plasmid</keyword>
<dbReference type="PROSITE" id="PS00061">
    <property type="entry name" value="ADH_SHORT"/>
    <property type="match status" value="1"/>
</dbReference>
<keyword evidence="2" id="KW-0560">Oxidoreductase</keyword>
<dbReference type="GO" id="GO:0016616">
    <property type="term" value="F:oxidoreductase activity, acting on the CH-OH group of donors, NAD or NADP as acceptor"/>
    <property type="evidence" value="ECO:0007669"/>
    <property type="project" value="TreeGrafter"/>
</dbReference>
<dbReference type="Proteomes" id="UP000830729">
    <property type="component" value="Plasmid unnamed2"/>
</dbReference>